<feature type="compositionally biased region" description="Polar residues" evidence="1">
    <location>
        <begin position="595"/>
        <end position="620"/>
    </location>
</feature>
<dbReference type="GeneID" id="7204621"/>
<dbReference type="EMBL" id="CP001141">
    <property type="protein sequence ID" value="ACI65139.1"/>
    <property type="molecule type" value="Genomic_DNA"/>
</dbReference>
<evidence type="ECO:0000256" key="2">
    <source>
        <dbReference type="SAM" id="SignalP"/>
    </source>
</evidence>
<proteinExistence type="predicted"/>
<feature type="compositionally biased region" description="Polar residues" evidence="1">
    <location>
        <begin position="440"/>
        <end position="451"/>
    </location>
</feature>
<keyword evidence="4" id="KW-1185">Reference proteome</keyword>
<feature type="region of interest" description="Disordered" evidence="1">
    <location>
        <begin position="130"/>
        <end position="155"/>
    </location>
</feature>
<feature type="compositionally biased region" description="Polar residues" evidence="1">
    <location>
        <begin position="491"/>
        <end position="516"/>
    </location>
</feature>
<accession>B5Y3J5</accession>
<dbReference type="KEGG" id="pti:PHATR_46711"/>
<feature type="signal peptide" evidence="2">
    <location>
        <begin position="1"/>
        <end position="24"/>
    </location>
</feature>
<protein>
    <recommendedName>
        <fullName evidence="5">Secreted protein</fullName>
    </recommendedName>
</protein>
<dbReference type="AlphaFoldDB" id="B5Y3J5"/>
<sequence>MWTFCRLSLFLVAVLWTTSPHVQAFQTSDPWSRFRHGNSLAFPPRSSPKVKLHEASNNIDASNPNSFTESVNSYTDTNPTRVSSADARLFETREAFAVAATDSRKGARWGRLDIDHASPSLAMSVAAGNTLLPRNPGNQARKTQKTKAITATDSRKGARWGRLDIDHASPSLAMSVAAGATPKTTSAVVGVPSRVRGAGASSASSAYENLAREWSQMNKGRDSEVPPSVSPTSASSKEAVFAGNDSRNRARWGRLDIDHASPSLTMSVAAGGTSIQKTDVNRAPKTQKSKTVKASDSGRGTRWGRLDIDHASPSLTMSVAAGNTLLKKNPADQVLKTQKNKTVKATDPRKGARWGRLDIDHASPSLAMSEAAGNLLLNKNPADQALKTQKTNSITATDSRKLARWGRLDIDHASPSLAMSVAAGCTTMINLPSNARAAIRSTTNDKSQQLLPSIPGRNASSSYGNLAEEWSQMNKSRDSEVAAPSLPPPRSQSVAGDTVSQGKVTSPAPSASSSYGNLAEEWSQMNKSRDSEVAAPSLPPPRSQSVAGDTVSQGKVTSPAPSASSSYGNLAEEWSQMNKSRDSEVAAPSLPPPRSQSVAGDTVSQGKVTSPAPSASSSYGNLAEEWSQMNKSRDSEAMAS</sequence>
<feature type="compositionally biased region" description="Polar residues" evidence="1">
    <location>
        <begin position="136"/>
        <end position="152"/>
    </location>
</feature>
<reference evidence="4" key="2">
    <citation type="submission" date="2008-08" db="EMBL/GenBank/DDBJ databases">
        <authorList>
            <consortium name="Diatom Consortium"/>
            <person name="Grigoriev I."/>
            <person name="Grimwood J."/>
            <person name="Kuo A."/>
            <person name="Otillar R.P."/>
            <person name="Salamov A."/>
            <person name="Detter J.C."/>
            <person name="Lindquist E."/>
            <person name="Shapiro H."/>
            <person name="Lucas S."/>
            <person name="Glavina del Rio T."/>
            <person name="Pitluck S."/>
            <person name="Rokhsar D."/>
            <person name="Bowler C."/>
        </authorList>
    </citation>
    <scope>GENOME REANNOTATION</scope>
    <source>
        <strain evidence="4">CCAP 1055/1</strain>
    </source>
</reference>
<dbReference type="PaxDb" id="2850-Phatr46711"/>
<reference evidence="3 4" key="1">
    <citation type="journal article" date="2008" name="Nature">
        <title>The Phaeodactylum genome reveals the evolutionary history of diatom genomes.</title>
        <authorList>
            <person name="Bowler C."/>
            <person name="Allen A.E."/>
            <person name="Badger J.H."/>
            <person name="Grimwood J."/>
            <person name="Jabbari K."/>
            <person name="Kuo A."/>
            <person name="Maheswari U."/>
            <person name="Martens C."/>
            <person name="Maumus F."/>
            <person name="Otillar R.P."/>
            <person name="Rayko E."/>
            <person name="Salamov A."/>
            <person name="Vandepoele K."/>
            <person name="Beszteri B."/>
            <person name="Gruber A."/>
            <person name="Heijde M."/>
            <person name="Katinka M."/>
            <person name="Mock T."/>
            <person name="Valentin K."/>
            <person name="Verret F."/>
            <person name="Berges J.A."/>
            <person name="Brownlee C."/>
            <person name="Cadoret J.P."/>
            <person name="Chiovitti A."/>
            <person name="Choi C.J."/>
            <person name="Coesel S."/>
            <person name="De Martino A."/>
            <person name="Detter J.C."/>
            <person name="Durkin C."/>
            <person name="Falciatore A."/>
            <person name="Fournet J."/>
            <person name="Haruta M."/>
            <person name="Huysman M.J."/>
            <person name="Jenkins B.D."/>
            <person name="Jiroutova K."/>
            <person name="Jorgensen R.E."/>
            <person name="Joubert Y."/>
            <person name="Kaplan A."/>
            <person name="Kroger N."/>
            <person name="Kroth P.G."/>
            <person name="La Roche J."/>
            <person name="Lindquist E."/>
            <person name="Lommer M."/>
            <person name="Martin-Jezequel V."/>
            <person name="Lopez P.J."/>
            <person name="Lucas S."/>
            <person name="Mangogna M."/>
            <person name="McGinnis K."/>
            <person name="Medlin L.K."/>
            <person name="Montsant A."/>
            <person name="Oudot-Le Secq M.P."/>
            <person name="Napoli C."/>
            <person name="Obornik M."/>
            <person name="Parker M.S."/>
            <person name="Petit J.L."/>
            <person name="Porcel B.M."/>
            <person name="Poulsen N."/>
            <person name="Robison M."/>
            <person name="Rychlewski L."/>
            <person name="Rynearson T.A."/>
            <person name="Schmutz J."/>
            <person name="Shapiro H."/>
            <person name="Siaut M."/>
            <person name="Stanley M."/>
            <person name="Sussman M.R."/>
            <person name="Taylor A.R."/>
            <person name="Vardi A."/>
            <person name="von Dassow P."/>
            <person name="Vyverman W."/>
            <person name="Willis A."/>
            <person name="Wyrwicz L.S."/>
            <person name="Rokhsar D.S."/>
            <person name="Weissenbach J."/>
            <person name="Armbrust E.V."/>
            <person name="Green B.R."/>
            <person name="Van de Peer Y."/>
            <person name="Grigoriev I.V."/>
        </authorList>
    </citation>
    <scope>NUCLEOTIDE SEQUENCE [LARGE SCALE GENOMIC DNA]</scope>
    <source>
        <strain evidence="3 4">CCAP 1055/1</strain>
    </source>
</reference>
<evidence type="ECO:0000313" key="3">
    <source>
        <dbReference type="EMBL" id="ACI65139.1"/>
    </source>
</evidence>
<feature type="region of interest" description="Disordered" evidence="1">
    <location>
        <begin position="440"/>
        <end position="640"/>
    </location>
</feature>
<feature type="chain" id="PRO_5002841115" description="Secreted protein" evidence="2">
    <location>
        <begin position="25"/>
        <end position="640"/>
    </location>
</feature>
<gene>
    <name evidence="3" type="ORF">PHATR_46711</name>
</gene>
<feature type="region of interest" description="Disordered" evidence="1">
    <location>
        <begin position="279"/>
        <end position="305"/>
    </location>
</feature>
<feature type="compositionally biased region" description="Basic and acidic residues" evidence="1">
    <location>
        <begin position="631"/>
        <end position="640"/>
    </location>
</feature>
<name>B5Y3J5_PHATC</name>
<evidence type="ECO:0000256" key="1">
    <source>
        <dbReference type="SAM" id="MobiDB-lite"/>
    </source>
</evidence>
<dbReference type="InParanoid" id="B5Y3J5"/>
<dbReference type="Proteomes" id="UP000000759">
    <property type="component" value="Chromosome 11"/>
</dbReference>
<feature type="region of interest" description="Disordered" evidence="1">
    <location>
        <begin position="57"/>
        <end position="79"/>
    </location>
</feature>
<feature type="compositionally biased region" description="Polar residues" evidence="1">
    <location>
        <begin position="543"/>
        <end position="568"/>
    </location>
</feature>
<evidence type="ECO:0008006" key="5">
    <source>
        <dbReference type="Google" id="ProtNLM"/>
    </source>
</evidence>
<evidence type="ECO:0000313" key="4">
    <source>
        <dbReference type="Proteomes" id="UP000000759"/>
    </source>
</evidence>
<feature type="compositionally biased region" description="Low complexity" evidence="1">
    <location>
        <begin position="225"/>
        <end position="239"/>
    </location>
</feature>
<dbReference type="RefSeq" id="XP_002185669.1">
    <property type="nucleotide sequence ID" value="XM_002185633.1"/>
</dbReference>
<dbReference type="HOGENOM" id="CLU_427950_0_0_1"/>
<keyword evidence="2" id="KW-0732">Signal</keyword>
<feature type="region of interest" description="Disordered" evidence="1">
    <location>
        <begin position="217"/>
        <end position="242"/>
    </location>
</feature>
<organism evidence="3 4">
    <name type="scientific">Phaeodactylum tricornutum (strain CCAP 1055/1)</name>
    <dbReference type="NCBI Taxonomy" id="556484"/>
    <lineage>
        <taxon>Eukaryota</taxon>
        <taxon>Sar</taxon>
        <taxon>Stramenopiles</taxon>
        <taxon>Ochrophyta</taxon>
        <taxon>Bacillariophyta</taxon>
        <taxon>Bacillariophyceae</taxon>
        <taxon>Bacillariophycidae</taxon>
        <taxon>Naviculales</taxon>
        <taxon>Phaeodactylaceae</taxon>
        <taxon>Phaeodactylum</taxon>
    </lineage>
</organism>